<dbReference type="AlphaFoldDB" id="A0A077ZPM9"/>
<reference evidence="1 2" key="1">
    <citation type="submission" date="2014-06" db="EMBL/GenBank/DDBJ databases">
        <authorList>
            <person name="Swart Estienne"/>
        </authorList>
    </citation>
    <scope>NUCLEOTIDE SEQUENCE [LARGE SCALE GENOMIC DNA]</scope>
    <source>
        <strain evidence="1 2">130c</strain>
    </source>
</reference>
<evidence type="ECO:0000313" key="2">
    <source>
        <dbReference type="Proteomes" id="UP000039865"/>
    </source>
</evidence>
<name>A0A077ZPM9_STYLE</name>
<dbReference type="EMBL" id="CCKQ01000823">
    <property type="protein sequence ID" value="CDW71922.1"/>
    <property type="molecule type" value="Genomic_DNA"/>
</dbReference>
<gene>
    <name evidence="1" type="primary">Contig12355.g13186</name>
    <name evidence="1" type="ORF">STYLEM_873</name>
</gene>
<keyword evidence="2" id="KW-1185">Reference proteome</keyword>
<dbReference type="Proteomes" id="UP000039865">
    <property type="component" value="Unassembled WGS sequence"/>
</dbReference>
<protein>
    <submittedName>
        <fullName evidence="1">Uncharacterized protein</fullName>
    </submittedName>
</protein>
<evidence type="ECO:0000313" key="1">
    <source>
        <dbReference type="EMBL" id="CDW71922.1"/>
    </source>
</evidence>
<organism evidence="1 2">
    <name type="scientific">Stylonychia lemnae</name>
    <name type="common">Ciliate</name>
    <dbReference type="NCBI Taxonomy" id="5949"/>
    <lineage>
        <taxon>Eukaryota</taxon>
        <taxon>Sar</taxon>
        <taxon>Alveolata</taxon>
        <taxon>Ciliophora</taxon>
        <taxon>Intramacronucleata</taxon>
        <taxon>Spirotrichea</taxon>
        <taxon>Stichotrichia</taxon>
        <taxon>Sporadotrichida</taxon>
        <taxon>Oxytrichidae</taxon>
        <taxon>Stylonychinae</taxon>
        <taxon>Stylonychia</taxon>
    </lineage>
</organism>
<dbReference type="InParanoid" id="A0A077ZPM9"/>
<accession>A0A077ZPM9</accession>
<proteinExistence type="predicted"/>
<sequence length="328" mass="38294">MILHYIYKFVCCKSQIKLKQDKEFRPHSKFKKGNERLEQELDIVNILKSMRKLKSLVQFLLPARRRILLKFSKQNLIQTSSSSSDSDYYKNDIIKHLNGNNQFEKLAAIVRIKKALSHFKDNAMDENDKILLKGIFIKGAKDFHDKLVSTPLLKNLRHSDDEGSFRLSTDRHSSHNNTNNRLIEKHRYKQNQQPLQDEINFKLPEILIKDEFGNKTAKSKEIKLFNSKNLMTSISSLAQKKKLRQRNNNQVNISQSGQGTVFDKSIDQNESDHMKSTVFQKQIHGRIQFYGHTQELQEDLEVNYSNLDNENTIAVDSHVIPKNKEQLN</sequence>